<dbReference type="SMART" id="SM00564">
    <property type="entry name" value="PQQ"/>
    <property type="match status" value="6"/>
</dbReference>
<dbReference type="PANTHER" id="PTHR32303">
    <property type="entry name" value="QUINOPROTEIN ALCOHOL DEHYDROGENASE (CYTOCHROME C)"/>
    <property type="match status" value="1"/>
</dbReference>
<evidence type="ECO:0000259" key="4">
    <source>
        <dbReference type="Pfam" id="PF01011"/>
    </source>
</evidence>
<dbReference type="AlphaFoldDB" id="A0A1F8F553"/>
<keyword evidence="3" id="KW-0560">Oxidoreductase</keyword>
<evidence type="ECO:0000313" key="6">
    <source>
        <dbReference type="Proteomes" id="UP000178908"/>
    </source>
</evidence>
<dbReference type="Proteomes" id="UP000178908">
    <property type="component" value="Unassembled WGS sequence"/>
</dbReference>
<dbReference type="InterPro" id="IPR018391">
    <property type="entry name" value="PQQ_b-propeller_rpt"/>
</dbReference>
<comment type="caution">
    <text evidence="5">The sequence shown here is derived from an EMBL/GenBank/DDBJ whole genome shotgun (WGS) entry which is preliminary data.</text>
</comment>
<reference evidence="5 6" key="1">
    <citation type="journal article" date="2016" name="Nat. Commun.">
        <title>Thousands of microbial genomes shed light on interconnected biogeochemical processes in an aquifer system.</title>
        <authorList>
            <person name="Anantharaman K."/>
            <person name="Brown C.T."/>
            <person name="Hug L.A."/>
            <person name="Sharon I."/>
            <person name="Castelle C.J."/>
            <person name="Probst A.J."/>
            <person name="Thomas B.C."/>
            <person name="Singh A."/>
            <person name="Wilkins M.J."/>
            <person name="Karaoz U."/>
            <person name="Brodie E.L."/>
            <person name="Williams K.H."/>
            <person name="Hubbard S.S."/>
            <person name="Banfield J.F."/>
        </authorList>
    </citation>
    <scope>NUCLEOTIDE SEQUENCE [LARGE SCALE GENOMIC DNA]</scope>
</reference>
<dbReference type="Pfam" id="PF01011">
    <property type="entry name" value="PQQ"/>
    <property type="match status" value="2"/>
</dbReference>
<dbReference type="GO" id="GO:0016491">
    <property type="term" value="F:oxidoreductase activity"/>
    <property type="evidence" value="ECO:0007669"/>
    <property type="project" value="UniProtKB-KW"/>
</dbReference>
<dbReference type="Gene3D" id="2.140.10.10">
    <property type="entry name" value="Quinoprotein alcohol dehydrogenase-like superfamily"/>
    <property type="match status" value="1"/>
</dbReference>
<sequence>MKIRTLVIVSIVALFFIFSGDLVGQNSDSINLKAKSRKNWFAKDIKVSSEQVTMQDLLKGPENDWLVYHGDYGANHYSPLTEITSKNVGTLVPKWVYKINDGAYLRSSPVVQNGIMYVTSANEVHALDARTGQWLWIWQAYDKRSTGINRGVAIYGDKLLFSTLDCRLVALNKETGNLLWSNHYAKTTDNYFSTMTPLVIKGDMVVVGVANSNDYARGFVAAFSITDGKELWRFWTLPADGPLLGAPTWLTGSYDPVADVIYWAVGTVPDRQRGDRQIYDTPNSFHDSIVALEAKTGKLKWQVRLARHLPIDWDPNEPLVLLDSGKQKLILLANRSGMYYVIDRENGNIILEKPFIDKLNWDETKGVICPSVRGATNWMPPSYNPITKLLYVMTLEGCVDESNSYYVKAIEPLTGNEKWRYASRGVNISTPGILSTAGNVVFSSEGSGHVVALDAMTGNKLWDFNTAWPIFAAPMSYAVDGSQYVAIVAGSDVINFSLFKAQ</sequence>
<feature type="domain" description="Pyrrolo-quinoline quinone repeat" evidence="4">
    <location>
        <begin position="65"/>
        <end position="351"/>
    </location>
</feature>
<organism evidence="5 6">
    <name type="scientific">Candidatus Yanofskybacteria bacterium RIFCSPHIGHO2_02_FULL_39_10</name>
    <dbReference type="NCBI Taxonomy" id="1802674"/>
    <lineage>
        <taxon>Bacteria</taxon>
        <taxon>Candidatus Yanofskyibacteriota</taxon>
    </lineage>
</organism>
<feature type="domain" description="Pyrrolo-quinoline quinone repeat" evidence="4">
    <location>
        <begin position="429"/>
        <end position="485"/>
    </location>
</feature>
<evidence type="ECO:0000256" key="1">
    <source>
        <dbReference type="ARBA" id="ARBA00001931"/>
    </source>
</evidence>
<comment type="cofactor">
    <cofactor evidence="1">
        <name>pyrroloquinoline quinone</name>
        <dbReference type="ChEBI" id="CHEBI:58442"/>
    </cofactor>
</comment>
<evidence type="ECO:0000313" key="5">
    <source>
        <dbReference type="EMBL" id="OGN08267.1"/>
    </source>
</evidence>
<protein>
    <recommendedName>
        <fullName evidence="4">Pyrrolo-quinoline quinone repeat domain-containing protein</fullName>
    </recommendedName>
</protein>
<dbReference type="SUPFAM" id="SSF50998">
    <property type="entry name" value="Quinoprotein alcohol dehydrogenase-like"/>
    <property type="match status" value="1"/>
</dbReference>
<proteinExistence type="inferred from homology"/>
<name>A0A1F8F553_9BACT</name>
<dbReference type="InterPro" id="IPR002372">
    <property type="entry name" value="PQQ_rpt_dom"/>
</dbReference>
<comment type="similarity">
    <text evidence="2">Belongs to the bacterial PQQ dehydrogenase family.</text>
</comment>
<dbReference type="EMBL" id="MGJO01000053">
    <property type="protein sequence ID" value="OGN08267.1"/>
    <property type="molecule type" value="Genomic_DNA"/>
</dbReference>
<gene>
    <name evidence="5" type="ORF">A3C61_01440</name>
</gene>
<evidence type="ECO:0000256" key="2">
    <source>
        <dbReference type="ARBA" id="ARBA00008156"/>
    </source>
</evidence>
<evidence type="ECO:0000256" key="3">
    <source>
        <dbReference type="ARBA" id="ARBA00023002"/>
    </source>
</evidence>
<accession>A0A1F8F553</accession>
<dbReference type="InterPro" id="IPR011047">
    <property type="entry name" value="Quinoprotein_ADH-like_sf"/>
</dbReference>